<feature type="chain" id="PRO_5030893460" description="Sel1 repeat family protein" evidence="1">
    <location>
        <begin position="47"/>
        <end position="195"/>
    </location>
</feature>
<name>A0A7X4H064_9BURK</name>
<evidence type="ECO:0000313" key="3">
    <source>
        <dbReference type="Proteomes" id="UP000469734"/>
    </source>
</evidence>
<keyword evidence="1" id="KW-0732">Signal</keyword>
<dbReference type="InterPro" id="IPR011990">
    <property type="entry name" value="TPR-like_helical_dom_sf"/>
</dbReference>
<dbReference type="AlphaFoldDB" id="A0A7X4H064"/>
<dbReference type="EMBL" id="WWCR01000010">
    <property type="protein sequence ID" value="MYM72870.1"/>
    <property type="molecule type" value="Genomic_DNA"/>
</dbReference>
<sequence length="195" mass="21920">MSTSNLFTYGWFSSSCPDILNVRHQVHKFFIAILIAIVVSASAATAAPCQEPKLESVPSTHTECYFYKGNRHFRAEEYSAALKEWLIILDKTDVPVELEHLRASAQNNIGFLYYMGWGVGQSSKTAIEYWLPAAKAGHDEAAYHLCHAYADEGDQLALGYCREALRRYNKAGSTDSEDSEVVAQIREYLSRLEAR</sequence>
<dbReference type="Gene3D" id="1.25.40.10">
    <property type="entry name" value="Tetratricopeptide repeat domain"/>
    <property type="match status" value="1"/>
</dbReference>
<comment type="caution">
    <text evidence="2">The sequence shown here is derived from an EMBL/GenBank/DDBJ whole genome shotgun (WGS) entry which is preliminary data.</text>
</comment>
<evidence type="ECO:0008006" key="4">
    <source>
        <dbReference type="Google" id="ProtNLM"/>
    </source>
</evidence>
<organism evidence="2 3">
    <name type="scientific">Duganella margarita</name>
    <dbReference type="NCBI Taxonomy" id="2692170"/>
    <lineage>
        <taxon>Bacteria</taxon>
        <taxon>Pseudomonadati</taxon>
        <taxon>Pseudomonadota</taxon>
        <taxon>Betaproteobacteria</taxon>
        <taxon>Burkholderiales</taxon>
        <taxon>Oxalobacteraceae</taxon>
        <taxon>Telluria group</taxon>
        <taxon>Duganella</taxon>
    </lineage>
</organism>
<gene>
    <name evidence="2" type="ORF">GTP56_11740</name>
</gene>
<feature type="signal peptide" evidence="1">
    <location>
        <begin position="1"/>
        <end position="46"/>
    </location>
</feature>
<dbReference type="SUPFAM" id="SSF81901">
    <property type="entry name" value="HCP-like"/>
    <property type="match status" value="1"/>
</dbReference>
<protein>
    <recommendedName>
        <fullName evidence="4">Sel1 repeat family protein</fullName>
    </recommendedName>
</protein>
<evidence type="ECO:0000313" key="2">
    <source>
        <dbReference type="EMBL" id="MYM72870.1"/>
    </source>
</evidence>
<dbReference type="Proteomes" id="UP000469734">
    <property type="component" value="Unassembled WGS sequence"/>
</dbReference>
<proteinExistence type="predicted"/>
<reference evidence="2 3" key="1">
    <citation type="submission" date="2019-12" db="EMBL/GenBank/DDBJ databases">
        <title>Novel species isolated from a subtropical stream in China.</title>
        <authorList>
            <person name="Lu H."/>
        </authorList>
    </citation>
    <scope>NUCLEOTIDE SEQUENCE [LARGE SCALE GENOMIC DNA]</scope>
    <source>
        <strain evidence="2 3">FT134W</strain>
    </source>
</reference>
<dbReference type="InterPro" id="IPR006597">
    <property type="entry name" value="Sel1-like"/>
</dbReference>
<dbReference type="SMART" id="SM00671">
    <property type="entry name" value="SEL1"/>
    <property type="match status" value="1"/>
</dbReference>
<dbReference type="RefSeq" id="WP_161050226.1">
    <property type="nucleotide sequence ID" value="NZ_WWCR01000010.1"/>
</dbReference>
<evidence type="ECO:0000256" key="1">
    <source>
        <dbReference type="SAM" id="SignalP"/>
    </source>
</evidence>
<accession>A0A7X4H064</accession>